<keyword evidence="2" id="KW-1185">Reference proteome</keyword>
<reference evidence="2" key="1">
    <citation type="journal article" date="2019" name="Int. J. Syst. Evol. Microbiol.">
        <title>The Global Catalogue of Microorganisms (GCM) 10K type strain sequencing project: providing services to taxonomists for standard genome sequencing and annotation.</title>
        <authorList>
            <consortium name="The Broad Institute Genomics Platform"/>
            <consortium name="The Broad Institute Genome Sequencing Center for Infectious Disease"/>
            <person name="Wu L."/>
            <person name="Ma J."/>
        </authorList>
    </citation>
    <scope>NUCLEOTIDE SEQUENCE [LARGE SCALE GENOMIC DNA]</scope>
    <source>
        <strain evidence="2">JCM 18532</strain>
    </source>
</reference>
<evidence type="ECO:0000313" key="2">
    <source>
        <dbReference type="Proteomes" id="UP001499882"/>
    </source>
</evidence>
<organism evidence="1 2">
    <name type="scientific">Nocardioides endophyticus</name>
    <dbReference type="NCBI Taxonomy" id="1353775"/>
    <lineage>
        <taxon>Bacteria</taxon>
        <taxon>Bacillati</taxon>
        <taxon>Actinomycetota</taxon>
        <taxon>Actinomycetes</taxon>
        <taxon>Propionibacteriales</taxon>
        <taxon>Nocardioidaceae</taxon>
        <taxon>Nocardioides</taxon>
    </lineage>
</organism>
<evidence type="ECO:0000313" key="1">
    <source>
        <dbReference type="EMBL" id="GAA4745006.1"/>
    </source>
</evidence>
<protein>
    <submittedName>
        <fullName evidence="1">Uncharacterized protein</fullName>
    </submittedName>
</protein>
<comment type="caution">
    <text evidence="1">The sequence shown here is derived from an EMBL/GenBank/DDBJ whole genome shotgun (WGS) entry which is preliminary data.</text>
</comment>
<accession>A0ABP8Z2W4</accession>
<sequence>MLPASARLAWWGTAWLRGHVVTDLVVDAVLGDDATHAVAGLPGAASTDTLVAALGRLRLAGASALGAAFPTEGDPVGLGGPAAFNADALEAGEAIVAADAGVGLVPHRTGAAVIWTAHPAARRQLPDVGEADRLLRSALIDSANSLAALEVARWRPEVADELLNLRHRAPVGAPAGVPPRCVELASRGLQAIGIVDLALEDDGGAVTAAETAAREAALRPLARAGRRALVAACSPEVWPPE</sequence>
<dbReference type="EMBL" id="BAABKN010000019">
    <property type="protein sequence ID" value="GAA4745006.1"/>
    <property type="molecule type" value="Genomic_DNA"/>
</dbReference>
<name>A0ABP8Z2W4_9ACTN</name>
<dbReference type="Proteomes" id="UP001499882">
    <property type="component" value="Unassembled WGS sequence"/>
</dbReference>
<gene>
    <name evidence="1" type="ORF">GCM10023350_32270</name>
</gene>
<proteinExistence type="predicted"/>